<proteinExistence type="predicted"/>
<evidence type="ECO:0008006" key="4">
    <source>
        <dbReference type="Google" id="ProtNLM"/>
    </source>
</evidence>
<dbReference type="Proteomes" id="UP000525652">
    <property type="component" value="Unassembled WGS sequence"/>
</dbReference>
<keyword evidence="3" id="KW-1185">Reference proteome</keyword>
<feature type="signal peptide" evidence="1">
    <location>
        <begin position="1"/>
        <end position="29"/>
    </location>
</feature>
<gene>
    <name evidence="2" type="ORF">H5P30_13245</name>
</gene>
<evidence type="ECO:0000256" key="1">
    <source>
        <dbReference type="SAM" id="SignalP"/>
    </source>
</evidence>
<dbReference type="EMBL" id="JACHVA010000101">
    <property type="protein sequence ID" value="MBC2602743.1"/>
    <property type="molecule type" value="Genomic_DNA"/>
</dbReference>
<protein>
    <recommendedName>
        <fullName evidence="4">PEP-CTERM sorting domain-containing protein</fullName>
    </recommendedName>
</protein>
<organism evidence="2 3">
    <name type="scientific">Puniceicoccus vermicola</name>
    <dbReference type="NCBI Taxonomy" id="388746"/>
    <lineage>
        <taxon>Bacteria</taxon>
        <taxon>Pseudomonadati</taxon>
        <taxon>Verrucomicrobiota</taxon>
        <taxon>Opitutia</taxon>
        <taxon>Puniceicoccales</taxon>
        <taxon>Puniceicoccaceae</taxon>
        <taxon>Puniceicoccus</taxon>
    </lineage>
</organism>
<reference evidence="2 3" key="1">
    <citation type="submission" date="2020-07" db="EMBL/GenBank/DDBJ databases">
        <authorList>
            <person name="Feng X."/>
        </authorList>
    </citation>
    <scope>NUCLEOTIDE SEQUENCE [LARGE SCALE GENOMIC DNA]</scope>
    <source>
        <strain evidence="2 3">JCM14086</strain>
    </source>
</reference>
<sequence>MEINLTSPLKFPKWLGFATAATCIGAAIAGSTLHAATTIFSDNFERSALAPYNYAGKGNVWATYGTSAGSIGIVDSEYLEVNQTSTDPGGAFAARADLQIAADFDTSQAGQGTMKLTFDLDISSYQNNTINTISVGYYNEASLTNLFLNFGAIDIEGTQHNALFLSPGRDSFQATESQIIGYDAGTNEWASGFDFGVYDNSTYSNNGTGSLNVELIYDTLNGVGSIVVTTAGGDVATKSINLENSGPWSNLTNKASLRYYGPENGGTGSYTVDNINLTAIPEPGQIGMVLGMTSILILSLRRKQRHQK</sequence>
<comment type="caution">
    <text evidence="2">The sequence shown here is derived from an EMBL/GenBank/DDBJ whole genome shotgun (WGS) entry which is preliminary data.</text>
</comment>
<dbReference type="RefSeq" id="WP_185693408.1">
    <property type="nucleotide sequence ID" value="NZ_JACHVA010000101.1"/>
</dbReference>
<feature type="chain" id="PRO_5031383054" description="PEP-CTERM sorting domain-containing protein" evidence="1">
    <location>
        <begin position="30"/>
        <end position="308"/>
    </location>
</feature>
<evidence type="ECO:0000313" key="2">
    <source>
        <dbReference type="EMBL" id="MBC2602743.1"/>
    </source>
</evidence>
<dbReference type="AlphaFoldDB" id="A0A7X1B1D7"/>
<keyword evidence="1" id="KW-0732">Signal</keyword>
<accession>A0A7X1B1D7</accession>
<name>A0A7X1B1D7_9BACT</name>
<evidence type="ECO:0000313" key="3">
    <source>
        <dbReference type="Proteomes" id="UP000525652"/>
    </source>
</evidence>